<name>A0A1X7IJF3_9BACT</name>
<gene>
    <name evidence="1" type="ORF">SAMN05661096_00702</name>
</gene>
<keyword evidence="2" id="KW-1185">Reference proteome</keyword>
<dbReference type="RefSeq" id="WP_085515687.1">
    <property type="nucleotide sequence ID" value="NZ_FXAW01000001.1"/>
</dbReference>
<dbReference type="EMBL" id="FXAW01000001">
    <property type="protein sequence ID" value="SMG14732.1"/>
    <property type="molecule type" value="Genomic_DNA"/>
</dbReference>
<dbReference type="OrthoDB" id="665764at2"/>
<dbReference type="PANTHER" id="PTHR35866">
    <property type="entry name" value="PUTATIVE-RELATED"/>
    <property type="match status" value="1"/>
</dbReference>
<reference evidence="2" key="1">
    <citation type="submission" date="2017-04" db="EMBL/GenBank/DDBJ databases">
        <authorList>
            <person name="Varghese N."/>
            <person name="Submissions S."/>
        </authorList>
    </citation>
    <scope>NUCLEOTIDE SEQUENCE [LARGE SCALE GENOMIC DNA]</scope>
    <source>
        <strain evidence="2">DSM 4125</strain>
    </source>
</reference>
<dbReference type="AlphaFoldDB" id="A0A1X7IJF3"/>
<proteinExistence type="predicted"/>
<evidence type="ECO:0000313" key="2">
    <source>
        <dbReference type="Proteomes" id="UP000193804"/>
    </source>
</evidence>
<accession>A0A1X7IJF3</accession>
<dbReference type="InterPro" id="IPR005358">
    <property type="entry name" value="Puta_zinc/iron-chelating_dom"/>
</dbReference>
<dbReference type="STRING" id="1028.SAMN05661096_00702"/>
<sequence>MSIELYDDWKENSIDYVGQNKAFYQQLRKKKKLDDDFHDLDAKVFEKMDCLDCANCCKTTSPIFQQSDIERVSKALKMKVPEFIETYLHIDEDQDYVLNASPCPFLGYDNKCIVYKNRPTACREYPHTNRKRMHQILKKTFTNAEVCPAVYHILEEMKSKEVRR</sequence>
<organism evidence="1 2">
    <name type="scientific">Marivirga sericea</name>
    <dbReference type="NCBI Taxonomy" id="1028"/>
    <lineage>
        <taxon>Bacteria</taxon>
        <taxon>Pseudomonadati</taxon>
        <taxon>Bacteroidota</taxon>
        <taxon>Cytophagia</taxon>
        <taxon>Cytophagales</taxon>
        <taxon>Marivirgaceae</taxon>
        <taxon>Marivirga</taxon>
    </lineage>
</organism>
<evidence type="ECO:0008006" key="3">
    <source>
        <dbReference type="Google" id="ProtNLM"/>
    </source>
</evidence>
<dbReference type="Pfam" id="PF03692">
    <property type="entry name" value="CxxCxxCC"/>
    <property type="match status" value="1"/>
</dbReference>
<protein>
    <recommendedName>
        <fullName evidence="3">Fe-S-cluster containining protein</fullName>
    </recommendedName>
</protein>
<dbReference type="PANTHER" id="PTHR35866:SF1">
    <property type="entry name" value="YKGJ FAMILY CYSTEINE CLUSTER PROTEIN"/>
    <property type="match status" value="1"/>
</dbReference>
<evidence type="ECO:0000313" key="1">
    <source>
        <dbReference type="EMBL" id="SMG14732.1"/>
    </source>
</evidence>
<dbReference type="Proteomes" id="UP000193804">
    <property type="component" value="Unassembled WGS sequence"/>
</dbReference>